<sequence length="109" mass="12677">MRSKKRLMITALIIIILSLCINYTYSELSPMKRRELVTAYMNGYYRALQLDIEEIKRLQNDKGLLAHKVKTAGGKYADLIEIMNSPNPDDSKESREYRNRSVSEGNQKY</sequence>
<organism evidence="2 3">
    <name type="scientific">Candidatus Scalindua brodae</name>
    <dbReference type="NCBI Taxonomy" id="237368"/>
    <lineage>
        <taxon>Bacteria</taxon>
        <taxon>Pseudomonadati</taxon>
        <taxon>Planctomycetota</taxon>
        <taxon>Candidatus Brocadiia</taxon>
        <taxon>Candidatus Brocadiales</taxon>
        <taxon>Candidatus Scalinduaceae</taxon>
        <taxon>Candidatus Scalindua</taxon>
    </lineage>
</organism>
<proteinExistence type="predicted"/>
<feature type="compositionally biased region" description="Basic and acidic residues" evidence="1">
    <location>
        <begin position="89"/>
        <end position="101"/>
    </location>
</feature>
<evidence type="ECO:0000256" key="1">
    <source>
        <dbReference type="SAM" id="MobiDB-lite"/>
    </source>
</evidence>
<feature type="region of interest" description="Disordered" evidence="1">
    <location>
        <begin position="83"/>
        <end position="109"/>
    </location>
</feature>
<reference evidence="2 3" key="1">
    <citation type="submission" date="2014-10" db="EMBL/GenBank/DDBJ databases">
        <title>Draft genome of anammox bacterium scalindua brodae, obtained using differential coverage binning of sequence data from two enrichment reactors.</title>
        <authorList>
            <person name="Speth D.R."/>
            <person name="Russ L."/>
            <person name="Kartal B."/>
            <person name="Op den Camp H.J."/>
            <person name="Dutilh B.E."/>
            <person name="Jetten M.S."/>
        </authorList>
    </citation>
    <scope>NUCLEOTIDE SEQUENCE [LARGE SCALE GENOMIC DNA]</scope>
    <source>
        <strain evidence="2">RU1</strain>
    </source>
</reference>
<name>A0A0B0EN57_9BACT</name>
<protein>
    <submittedName>
        <fullName evidence="2">Uncharacterized protein</fullName>
    </submittedName>
</protein>
<dbReference type="Proteomes" id="UP000030652">
    <property type="component" value="Unassembled WGS sequence"/>
</dbReference>
<gene>
    <name evidence="2" type="ORF">SCABRO_01664</name>
</gene>
<dbReference type="EMBL" id="JRYO01000118">
    <property type="protein sequence ID" value="KHE92573.1"/>
    <property type="molecule type" value="Genomic_DNA"/>
</dbReference>
<comment type="caution">
    <text evidence="2">The sequence shown here is derived from an EMBL/GenBank/DDBJ whole genome shotgun (WGS) entry which is preliminary data.</text>
</comment>
<evidence type="ECO:0000313" key="3">
    <source>
        <dbReference type="Proteomes" id="UP000030652"/>
    </source>
</evidence>
<accession>A0A0B0EN57</accession>
<evidence type="ECO:0000313" key="2">
    <source>
        <dbReference type="EMBL" id="KHE92573.1"/>
    </source>
</evidence>
<dbReference type="AlphaFoldDB" id="A0A0B0EN57"/>